<evidence type="ECO:0000313" key="2">
    <source>
        <dbReference type="Proteomes" id="UP000238954"/>
    </source>
</evidence>
<evidence type="ECO:0008006" key="3">
    <source>
        <dbReference type="Google" id="ProtNLM"/>
    </source>
</evidence>
<comment type="caution">
    <text evidence="1">The sequence shown here is derived from an EMBL/GenBank/DDBJ whole genome shotgun (WGS) entry which is preliminary data.</text>
</comment>
<dbReference type="AlphaFoldDB" id="A0A2S8B2K4"/>
<proteinExistence type="predicted"/>
<accession>A0A2S8B2K4</accession>
<dbReference type="EMBL" id="PHFW01000003">
    <property type="protein sequence ID" value="PQM26634.1"/>
    <property type="molecule type" value="Genomic_DNA"/>
</dbReference>
<evidence type="ECO:0000313" key="1">
    <source>
        <dbReference type="EMBL" id="PQM26634.1"/>
    </source>
</evidence>
<dbReference type="Proteomes" id="UP000238954">
    <property type="component" value="Chromosome"/>
</dbReference>
<name>A0A2S8B2K4_9SPHN</name>
<gene>
    <name evidence="1" type="ORF">CVO77_16630</name>
</gene>
<sequence>MLSIQVVPVPKSGSGEVPEIPWWISAGNGDSLIINRAISELILELAGLLLTARPQLANAISGKDWGTIVQRVIGPILAEIDLDLPLAVSARDALIALNGELDQSKWNFDKRTFLFGCSLIEHHEISPFTVGPVTISRRNIWLDAALAEGRITPVTHRRLTARWSGKKVRRRKGSVDSVNESDIFETVGEAPFICSVQTDGLFGSFAKEKALLAARIAVVGVALMWVSPRSALRDINFTYDGPSYIETYVFYQDRPESLGGRRRARSFHGLTIFKDIWEPLVAKRADWWATLAETIEFLLGDPATARRPKLMNSFAHALIWFHEACREPMPMIAITKFMSCLDALACGKGGGGIMNLISARTGVEPTTPIRKDGQPYKVVVNELYSQGRSRLLHGNSDRLGHDWEDLRGLAETLARRCLIHCFHWAARHSESDDPQQMSVPD</sequence>
<keyword evidence="2" id="KW-1185">Reference proteome</keyword>
<organism evidence="1 2">
    <name type="scientific">Sphingopyxis lindanitolerans</name>
    <dbReference type="NCBI Taxonomy" id="2054227"/>
    <lineage>
        <taxon>Bacteria</taxon>
        <taxon>Pseudomonadati</taxon>
        <taxon>Pseudomonadota</taxon>
        <taxon>Alphaproteobacteria</taxon>
        <taxon>Sphingomonadales</taxon>
        <taxon>Sphingomonadaceae</taxon>
        <taxon>Sphingopyxis</taxon>
    </lineage>
</organism>
<protein>
    <recommendedName>
        <fullName evidence="3">Apea-like HEPN domain-containing protein</fullName>
    </recommendedName>
</protein>
<reference evidence="2" key="1">
    <citation type="submission" date="2017-11" db="EMBL/GenBank/DDBJ databases">
        <title>The complete genome sequence of Sphingopyxis pomeranensis sp. nov. strain WS5A3p.</title>
        <authorList>
            <person name="Kaminski M.A."/>
        </authorList>
    </citation>
    <scope>NUCLEOTIDE SEQUENCE [LARGE SCALE GENOMIC DNA]</scope>
    <source>
        <strain evidence="2">WS5A3p</strain>
    </source>
</reference>